<sequence>MRLEIQNKAAKDDPSEQQLRRAILSLRSYGTSSFASLTDDHGSYLQVAGGGITCLLERRDALTGVHYRAYQEKKNTNYPDGTLLVFGTGEVALLSDEWFSNTIVADVFAAFLLKHALPEHVHWRVARGI</sequence>
<comment type="caution">
    <text evidence="1">The sequence shown here is derived from an EMBL/GenBank/DDBJ whole genome shotgun (WGS) entry which is preliminary data.</text>
</comment>
<dbReference type="AlphaFoldDB" id="A0A246WRC6"/>
<organism evidence="1 2">
    <name type="scientific">Herbaspirillum robiniae</name>
    <dbReference type="NCBI Taxonomy" id="2014887"/>
    <lineage>
        <taxon>Bacteria</taxon>
        <taxon>Pseudomonadati</taxon>
        <taxon>Pseudomonadota</taxon>
        <taxon>Betaproteobacteria</taxon>
        <taxon>Burkholderiales</taxon>
        <taxon>Oxalobacteraceae</taxon>
        <taxon>Herbaspirillum</taxon>
    </lineage>
</organism>
<gene>
    <name evidence="1" type="ORF">CEJ42_13115</name>
</gene>
<protein>
    <submittedName>
        <fullName evidence="1">Uncharacterized protein</fullName>
    </submittedName>
</protein>
<dbReference type="Proteomes" id="UP000197596">
    <property type="component" value="Unassembled WGS sequence"/>
</dbReference>
<dbReference type="EMBL" id="NJGU01000006">
    <property type="protein sequence ID" value="OWY28900.1"/>
    <property type="molecule type" value="Genomic_DNA"/>
</dbReference>
<proteinExistence type="predicted"/>
<evidence type="ECO:0000313" key="2">
    <source>
        <dbReference type="Proteomes" id="UP000197596"/>
    </source>
</evidence>
<name>A0A246WRC6_9BURK</name>
<evidence type="ECO:0000313" key="1">
    <source>
        <dbReference type="EMBL" id="OWY28900.1"/>
    </source>
</evidence>
<accession>A0A246WRC6</accession>
<reference evidence="1 2" key="1">
    <citation type="submission" date="2017-06" db="EMBL/GenBank/DDBJ databases">
        <title>Herbaspirillum phytohormonus sp. nov., isolated from the root nodule of Robinia pseudoacacia in lead-zinc mine.</title>
        <authorList>
            <person name="Fan M."/>
            <person name="Lin Y."/>
        </authorList>
    </citation>
    <scope>NUCLEOTIDE SEQUENCE [LARGE SCALE GENOMIC DNA]</scope>
    <source>
        <strain evidence="1 2">HZ10</strain>
    </source>
</reference>